<evidence type="ECO:0000256" key="8">
    <source>
        <dbReference type="ARBA" id="ARBA00022842"/>
    </source>
</evidence>
<organism evidence="11 12">
    <name type="scientific">Oryzias latipes</name>
    <name type="common">Japanese rice fish</name>
    <name type="synonym">Japanese killifish</name>
    <dbReference type="NCBI Taxonomy" id="8090"/>
    <lineage>
        <taxon>Eukaryota</taxon>
        <taxon>Metazoa</taxon>
        <taxon>Chordata</taxon>
        <taxon>Craniata</taxon>
        <taxon>Vertebrata</taxon>
        <taxon>Euteleostomi</taxon>
        <taxon>Actinopterygii</taxon>
        <taxon>Neopterygii</taxon>
        <taxon>Teleostei</taxon>
        <taxon>Neoteleostei</taxon>
        <taxon>Acanthomorphata</taxon>
        <taxon>Ovalentaria</taxon>
        <taxon>Atherinomorphae</taxon>
        <taxon>Beloniformes</taxon>
        <taxon>Adrianichthyidae</taxon>
        <taxon>Oryziinae</taxon>
        <taxon>Oryzias</taxon>
    </lineage>
</organism>
<evidence type="ECO:0000256" key="7">
    <source>
        <dbReference type="ARBA" id="ARBA00022839"/>
    </source>
</evidence>
<reference key="1">
    <citation type="journal article" date="2007" name="Nature">
        <title>The medaka draft genome and insights into vertebrate genome evolution.</title>
        <authorList>
            <person name="Kasahara M."/>
            <person name="Naruse K."/>
            <person name="Sasaki S."/>
            <person name="Nakatani Y."/>
            <person name="Qu W."/>
            <person name="Ahsan B."/>
            <person name="Yamada T."/>
            <person name="Nagayasu Y."/>
            <person name="Doi K."/>
            <person name="Kasai Y."/>
            <person name="Jindo T."/>
            <person name="Kobayashi D."/>
            <person name="Shimada A."/>
            <person name="Toyoda A."/>
            <person name="Kuroki Y."/>
            <person name="Fujiyama A."/>
            <person name="Sasaki T."/>
            <person name="Shimizu A."/>
            <person name="Asakawa S."/>
            <person name="Shimizu N."/>
            <person name="Hashimoto S."/>
            <person name="Yang J."/>
            <person name="Lee Y."/>
            <person name="Matsushima K."/>
            <person name="Sugano S."/>
            <person name="Sakaizumi M."/>
            <person name="Narita T."/>
            <person name="Ohishi K."/>
            <person name="Haga S."/>
            <person name="Ohta F."/>
            <person name="Nomoto H."/>
            <person name="Nogata K."/>
            <person name="Morishita T."/>
            <person name="Endo T."/>
            <person name="Shin-I T."/>
            <person name="Takeda H."/>
            <person name="Morishita S."/>
            <person name="Kohara Y."/>
        </authorList>
    </citation>
    <scope>NUCLEOTIDE SEQUENCE [LARGE SCALE GENOMIC DNA]</scope>
    <source>
        <strain>Hd-rR</strain>
    </source>
</reference>
<keyword evidence="7" id="KW-0269">Exonuclease</keyword>
<keyword evidence="4" id="KW-0540">Nuclease</keyword>
<comment type="catalytic activity">
    <reaction evidence="1">
        <text>Exonucleolytic cleavage in the 3'- to 5'-direction to yield nucleoside 5'-phosphates.</text>
        <dbReference type="EC" id="3.1.11.2"/>
    </reaction>
</comment>
<evidence type="ECO:0000256" key="5">
    <source>
        <dbReference type="ARBA" id="ARBA00022723"/>
    </source>
</evidence>
<dbReference type="InterPro" id="IPR013520">
    <property type="entry name" value="Ribonucl_H"/>
</dbReference>
<keyword evidence="5" id="KW-0479">Metal-binding</keyword>
<dbReference type="InterPro" id="IPR036397">
    <property type="entry name" value="RNaseH_sf"/>
</dbReference>
<dbReference type="PANTHER" id="PTHR13058:SF22">
    <property type="entry name" value="EXODEOXYRIBONUCLEASE III"/>
    <property type="match status" value="1"/>
</dbReference>
<dbReference type="GO" id="GO:0008311">
    <property type="term" value="F:double-stranded DNA 3'-5' DNA exonuclease activity"/>
    <property type="evidence" value="ECO:0007669"/>
    <property type="project" value="UniProtKB-EC"/>
</dbReference>
<dbReference type="InterPro" id="IPR012337">
    <property type="entry name" value="RNaseH-like_sf"/>
</dbReference>
<proteinExistence type="inferred from homology"/>
<dbReference type="Gene3D" id="3.30.420.10">
    <property type="entry name" value="Ribonuclease H-like superfamily/Ribonuclease H"/>
    <property type="match status" value="1"/>
</dbReference>
<protein>
    <recommendedName>
        <fullName evidence="3">exodeoxyribonuclease III</fullName>
        <ecNumber evidence="3">3.1.11.2</ecNumber>
    </recommendedName>
</protein>
<evidence type="ECO:0000256" key="1">
    <source>
        <dbReference type="ARBA" id="ARBA00000493"/>
    </source>
</evidence>
<dbReference type="Pfam" id="PF00929">
    <property type="entry name" value="RNase_T"/>
    <property type="match status" value="1"/>
</dbReference>
<reference evidence="11" key="4">
    <citation type="submission" date="2025-09" db="UniProtKB">
        <authorList>
            <consortium name="Ensembl"/>
        </authorList>
    </citation>
    <scope>IDENTIFICATION</scope>
    <source>
        <strain evidence="11">HSOK</strain>
    </source>
</reference>
<evidence type="ECO:0000256" key="3">
    <source>
        <dbReference type="ARBA" id="ARBA00012115"/>
    </source>
</evidence>
<evidence type="ECO:0000256" key="6">
    <source>
        <dbReference type="ARBA" id="ARBA00022801"/>
    </source>
</evidence>
<evidence type="ECO:0000256" key="2">
    <source>
        <dbReference type="ARBA" id="ARBA00001946"/>
    </source>
</evidence>
<dbReference type="EC" id="3.1.11.2" evidence="3"/>
<accession>A0A3P9I3D8</accession>
<evidence type="ECO:0000259" key="10">
    <source>
        <dbReference type="Pfam" id="PF00929"/>
    </source>
</evidence>
<dbReference type="SUPFAM" id="SSF53098">
    <property type="entry name" value="Ribonuclease H-like"/>
    <property type="match status" value="1"/>
</dbReference>
<dbReference type="AlphaFoldDB" id="A0A3P9I3D8"/>
<feature type="domain" description="Exonuclease" evidence="10">
    <location>
        <begin position="34"/>
        <end position="131"/>
    </location>
</feature>
<keyword evidence="6" id="KW-0378">Hydrolase</keyword>
<comment type="similarity">
    <text evidence="9">Belongs to the exonuclease superfamily. TREX family.</text>
</comment>
<dbReference type="Ensembl" id="ENSORLT00015021962.1">
    <property type="protein sequence ID" value="ENSORLP00015014358.1"/>
    <property type="gene ID" value="ENSORLG00015015295.1"/>
</dbReference>
<evidence type="ECO:0000256" key="4">
    <source>
        <dbReference type="ARBA" id="ARBA00022722"/>
    </source>
</evidence>
<name>A0A3P9I3D8_ORYLA</name>
<keyword evidence="8" id="KW-0460">Magnesium</keyword>
<dbReference type="GO" id="GO:0046872">
    <property type="term" value="F:metal ion binding"/>
    <property type="evidence" value="ECO:0007669"/>
    <property type="project" value="UniProtKB-KW"/>
</dbReference>
<dbReference type="InterPro" id="IPR040393">
    <property type="entry name" value="TREX1/2"/>
</dbReference>
<dbReference type="Proteomes" id="UP000265200">
    <property type="component" value="Chromosome 6"/>
</dbReference>
<reference evidence="11" key="3">
    <citation type="submission" date="2025-08" db="UniProtKB">
        <authorList>
            <consortium name="Ensembl"/>
        </authorList>
    </citation>
    <scope>IDENTIFICATION</scope>
    <source>
        <strain evidence="11">HSOK</strain>
    </source>
</reference>
<evidence type="ECO:0000256" key="9">
    <source>
        <dbReference type="ARBA" id="ARBA00025769"/>
    </source>
</evidence>
<sequence length="202" mass="23206">MSSCSATQVTGFTVTSDGLFLRGCRKQTTPLRDALNDFLNFLRSFRRPVLLAAHNARRFDAPVFTRVLAQNSLLLEFQQVVCGFLDTFLLSKSLYPRLASYSQEYLVQTFLWESYNAHDAVEDARMLQELYRAWKPHPSKVLRSTFNDQYFIVSQKPVTTASQTHKSLSQILHRLTKCRKIRNITAVSSVKTTHIKPFMGSY</sequence>
<reference evidence="11 12" key="2">
    <citation type="submission" date="2017-04" db="EMBL/GenBank/DDBJ databases">
        <title>CpG methylation of centromeres and impact of large insertions on vertebrate speciation.</title>
        <authorList>
            <person name="Ichikawa K."/>
            <person name="Yoshimura J."/>
            <person name="Morishita S."/>
        </authorList>
    </citation>
    <scope>NUCLEOTIDE SEQUENCE</scope>
    <source>
        <strain evidence="11 12">HSOK</strain>
    </source>
</reference>
<evidence type="ECO:0000313" key="12">
    <source>
        <dbReference type="Proteomes" id="UP000265200"/>
    </source>
</evidence>
<comment type="cofactor">
    <cofactor evidence="2">
        <name>Mg(2+)</name>
        <dbReference type="ChEBI" id="CHEBI:18420"/>
    </cofactor>
</comment>
<dbReference type="GO" id="GO:0003676">
    <property type="term" value="F:nucleic acid binding"/>
    <property type="evidence" value="ECO:0007669"/>
    <property type="project" value="InterPro"/>
</dbReference>
<dbReference type="PANTHER" id="PTHR13058">
    <property type="entry name" value="THREE PRIME REPAIR EXONUCLEASE 1, 2"/>
    <property type="match status" value="1"/>
</dbReference>
<evidence type="ECO:0000313" key="11">
    <source>
        <dbReference type="Ensembl" id="ENSORLP00015014358.1"/>
    </source>
</evidence>
<dbReference type="CDD" id="cd06127">
    <property type="entry name" value="DEDDh"/>
    <property type="match status" value="1"/>
</dbReference>